<dbReference type="GO" id="GO:0005829">
    <property type="term" value="C:cytosol"/>
    <property type="evidence" value="ECO:0007669"/>
    <property type="project" value="TreeGrafter"/>
</dbReference>
<dbReference type="PROSITE" id="PS50968">
    <property type="entry name" value="BIOTINYL_LIPOYL"/>
    <property type="match status" value="1"/>
</dbReference>
<feature type="compositionally biased region" description="Basic and acidic residues" evidence="3">
    <location>
        <begin position="75"/>
        <end position="99"/>
    </location>
</feature>
<reference evidence="5" key="1">
    <citation type="submission" date="2018-05" db="EMBL/GenBank/DDBJ databases">
        <authorList>
            <person name="Lanie J.A."/>
            <person name="Ng W.-L."/>
            <person name="Kazmierczak K.M."/>
            <person name="Andrzejewski T.M."/>
            <person name="Davidsen T.M."/>
            <person name="Wayne K.J."/>
            <person name="Tettelin H."/>
            <person name="Glass J.I."/>
            <person name="Rusch D."/>
            <person name="Podicherti R."/>
            <person name="Tsui H.-C.T."/>
            <person name="Winkler M.E."/>
        </authorList>
    </citation>
    <scope>NUCLEOTIDE SEQUENCE</scope>
</reference>
<dbReference type="PANTHER" id="PTHR43416">
    <property type="entry name" value="DIHYDROLIPOYLLYSINE-RESIDUE SUCCINYLTRANSFERASE COMPONENT OF 2-OXOGLUTARATE DEHYDROGENASE COMPLEX, MITOCHONDRIAL-RELATED"/>
    <property type="match status" value="1"/>
</dbReference>
<feature type="compositionally biased region" description="Basic and acidic residues" evidence="3">
    <location>
        <begin position="134"/>
        <end position="152"/>
    </location>
</feature>
<dbReference type="AlphaFoldDB" id="A0A382UUH3"/>
<feature type="non-terminal residue" evidence="5">
    <location>
        <position position="158"/>
    </location>
</feature>
<dbReference type="EMBL" id="UINC01146839">
    <property type="protein sequence ID" value="SVD37797.1"/>
    <property type="molecule type" value="Genomic_DNA"/>
</dbReference>
<evidence type="ECO:0000313" key="5">
    <source>
        <dbReference type="EMBL" id="SVD37797.1"/>
    </source>
</evidence>
<sequence>MIEVKVPVLPESISEATVAVWHKKPGDFVELDDVIVEIETDKVVLEVPAEDSGVLTEIRAKEGETVGEQQVLGIMEKKPQDDSKETPTAEKKSTKKEEPTQESPEEVTQEVAEEATQEAPEEATQEAQQNSPELSDKGDASPKGNRLEERVPMSRIRK</sequence>
<dbReference type="PROSITE" id="PS00189">
    <property type="entry name" value="LIPOYL"/>
    <property type="match status" value="1"/>
</dbReference>
<dbReference type="InterPro" id="IPR000089">
    <property type="entry name" value="Biotin_lipoyl"/>
</dbReference>
<dbReference type="InterPro" id="IPR050537">
    <property type="entry name" value="2-oxoacid_dehydrogenase"/>
</dbReference>
<dbReference type="SUPFAM" id="SSF51230">
    <property type="entry name" value="Single hybrid motif"/>
    <property type="match status" value="1"/>
</dbReference>
<dbReference type="CDD" id="cd06849">
    <property type="entry name" value="lipoyl_domain"/>
    <property type="match status" value="1"/>
</dbReference>
<accession>A0A382UUH3</accession>
<evidence type="ECO:0000256" key="2">
    <source>
        <dbReference type="ARBA" id="ARBA00022823"/>
    </source>
</evidence>
<evidence type="ECO:0000256" key="1">
    <source>
        <dbReference type="ARBA" id="ARBA00007317"/>
    </source>
</evidence>
<feature type="compositionally biased region" description="Acidic residues" evidence="3">
    <location>
        <begin position="103"/>
        <end position="124"/>
    </location>
</feature>
<gene>
    <name evidence="5" type="ORF">METZ01_LOCUS390651</name>
</gene>
<comment type="similarity">
    <text evidence="1">Belongs to the 2-oxoacid dehydrogenase family.</text>
</comment>
<name>A0A382UUH3_9ZZZZ</name>
<evidence type="ECO:0000259" key="4">
    <source>
        <dbReference type="PROSITE" id="PS50968"/>
    </source>
</evidence>
<proteinExistence type="inferred from homology"/>
<organism evidence="5">
    <name type="scientific">marine metagenome</name>
    <dbReference type="NCBI Taxonomy" id="408172"/>
    <lineage>
        <taxon>unclassified sequences</taxon>
        <taxon>metagenomes</taxon>
        <taxon>ecological metagenomes</taxon>
    </lineage>
</organism>
<dbReference type="InterPro" id="IPR003016">
    <property type="entry name" value="2-oxoA_DH_lipoyl-BS"/>
</dbReference>
<dbReference type="Gene3D" id="2.40.50.100">
    <property type="match status" value="1"/>
</dbReference>
<dbReference type="InterPro" id="IPR011053">
    <property type="entry name" value="Single_hybrid_motif"/>
</dbReference>
<feature type="domain" description="Lipoyl-binding" evidence="4">
    <location>
        <begin position="1"/>
        <end position="76"/>
    </location>
</feature>
<evidence type="ECO:0000256" key="3">
    <source>
        <dbReference type="SAM" id="MobiDB-lite"/>
    </source>
</evidence>
<feature type="region of interest" description="Disordered" evidence="3">
    <location>
        <begin position="58"/>
        <end position="158"/>
    </location>
</feature>
<dbReference type="PANTHER" id="PTHR43416:SF5">
    <property type="entry name" value="DIHYDROLIPOYLLYSINE-RESIDUE SUCCINYLTRANSFERASE COMPONENT OF 2-OXOGLUTARATE DEHYDROGENASE COMPLEX, MITOCHONDRIAL"/>
    <property type="match status" value="1"/>
</dbReference>
<dbReference type="GO" id="GO:0006099">
    <property type="term" value="P:tricarboxylic acid cycle"/>
    <property type="evidence" value="ECO:0007669"/>
    <property type="project" value="TreeGrafter"/>
</dbReference>
<dbReference type="GO" id="GO:0004149">
    <property type="term" value="F:dihydrolipoyllysine-residue succinyltransferase activity"/>
    <property type="evidence" value="ECO:0007669"/>
    <property type="project" value="TreeGrafter"/>
</dbReference>
<protein>
    <recommendedName>
        <fullName evidence="4">Lipoyl-binding domain-containing protein</fullName>
    </recommendedName>
</protein>
<dbReference type="Pfam" id="PF00364">
    <property type="entry name" value="Biotin_lipoyl"/>
    <property type="match status" value="1"/>
</dbReference>
<keyword evidence="2" id="KW-0450">Lipoyl</keyword>